<name>A0A6L3VA69_9BACI</name>
<dbReference type="PIRSF" id="PIRSF037227">
    <property type="entry name" value="Aminobenzoyl-glu_utiliz_pB"/>
    <property type="match status" value="1"/>
</dbReference>
<dbReference type="GO" id="GO:0005737">
    <property type="term" value="C:cytoplasm"/>
    <property type="evidence" value="ECO:0007669"/>
    <property type="project" value="TreeGrafter"/>
</dbReference>
<dbReference type="Pfam" id="PF01546">
    <property type="entry name" value="Peptidase_M20"/>
    <property type="match status" value="1"/>
</dbReference>
<dbReference type="GO" id="GO:0046657">
    <property type="term" value="P:folic acid catabolic process"/>
    <property type="evidence" value="ECO:0007669"/>
    <property type="project" value="TreeGrafter"/>
</dbReference>
<dbReference type="Gene3D" id="3.30.70.360">
    <property type="match status" value="1"/>
</dbReference>
<dbReference type="Proteomes" id="UP000481030">
    <property type="component" value="Unassembled WGS sequence"/>
</dbReference>
<dbReference type="GO" id="GO:0071713">
    <property type="term" value="F:para-aminobenzoyl-glutamate hydrolase activity"/>
    <property type="evidence" value="ECO:0007669"/>
    <property type="project" value="TreeGrafter"/>
</dbReference>
<sequence>MNQLVENTSFVKSYLKKNKDLFEEISKFIWQHPETRFEEHESANYLSNTLEQEGFHVKRNVAGINTAFVGTFGEGAPFIGFLGEFDALSGLSQTANLTEYKPMEVGGNGHGCGHNLLGTGALSAAFAVKAFLEDNHLPGTVQFFGCPGEEGGSGKTFMAREGVFDHLDIALTWHPSPSNSIMSLSTLANYQIYFRFKGISSHAANSPHLGRSALDAVELMNVGVNYLREHIIPEARIHYAVTNTGGVSPNVVQADAEVLYLIRAPKVNQVEEIYKRVCKIAEGAAMMTETKLTIDFDKACSNYIPNRALEQILHEKLVEAGPGEASVADKAFAKKIWHSLTEGERRNSLDLLKGFGYSGDGSEFEGQFLNESISPYVPSNEINAGSTDVGDVSWIVPTAQCSAATSALGTALHSWQMTTQGITPFAHSGMLRAGEAMALTAIHILEHPDALALIKDEHDKMITKNPYVCPIPHSVKPSVLKK</sequence>
<reference evidence="1 2" key="1">
    <citation type="journal article" date="2016" name="Antonie Van Leeuwenhoek">
        <title>Bacillus depressus sp. nov., isolated from soil of a sunflower field.</title>
        <authorList>
            <person name="Wei X."/>
            <person name="Xin D."/>
            <person name="Xin Y."/>
            <person name="Zhang H."/>
            <person name="Wang T."/>
            <person name="Zhang J."/>
        </authorList>
    </citation>
    <scope>NUCLEOTIDE SEQUENCE [LARGE SCALE GENOMIC DNA]</scope>
    <source>
        <strain evidence="1 2">BZ1</strain>
    </source>
</reference>
<dbReference type="PANTHER" id="PTHR30575:SF0">
    <property type="entry name" value="XAA-ARG DIPEPTIDASE"/>
    <property type="match status" value="1"/>
</dbReference>
<dbReference type="Gene3D" id="3.40.630.10">
    <property type="entry name" value="Zn peptidases"/>
    <property type="match status" value="2"/>
</dbReference>
<evidence type="ECO:0000313" key="2">
    <source>
        <dbReference type="Proteomes" id="UP000481030"/>
    </source>
</evidence>
<dbReference type="CDD" id="cd05673">
    <property type="entry name" value="M20_Acy1L2_AbgB"/>
    <property type="match status" value="1"/>
</dbReference>
<dbReference type="SUPFAM" id="SSF53187">
    <property type="entry name" value="Zn-dependent exopeptidases"/>
    <property type="match status" value="1"/>
</dbReference>
<dbReference type="OrthoDB" id="9781032at2"/>
<protein>
    <submittedName>
        <fullName evidence="1">Amidohydrolase</fullName>
    </submittedName>
</protein>
<dbReference type="SUPFAM" id="SSF55031">
    <property type="entry name" value="Bacterial exopeptidase dimerisation domain"/>
    <property type="match status" value="1"/>
</dbReference>
<gene>
    <name evidence="1" type="ORF">F7731_03170</name>
</gene>
<dbReference type="InterPro" id="IPR002933">
    <property type="entry name" value="Peptidase_M20"/>
</dbReference>
<accession>A0A6L3VA69</accession>
<dbReference type="RefSeq" id="WP_151533309.1">
    <property type="nucleotide sequence ID" value="NZ_WBOS01000001.1"/>
</dbReference>
<dbReference type="FunFam" id="3.30.70.360:FF:000004">
    <property type="entry name" value="Peptidase M20 domain-containing protein 2"/>
    <property type="match status" value="1"/>
</dbReference>
<dbReference type="EMBL" id="WBOS01000001">
    <property type="protein sequence ID" value="KAB2338571.1"/>
    <property type="molecule type" value="Genomic_DNA"/>
</dbReference>
<dbReference type="InterPro" id="IPR017145">
    <property type="entry name" value="Aminobenzoyl-glu_utiliz_pB"/>
</dbReference>
<evidence type="ECO:0000313" key="1">
    <source>
        <dbReference type="EMBL" id="KAB2338571.1"/>
    </source>
</evidence>
<organism evidence="1 2">
    <name type="scientific">Cytobacillus depressus</name>
    <dbReference type="NCBI Taxonomy" id="1602942"/>
    <lineage>
        <taxon>Bacteria</taxon>
        <taxon>Bacillati</taxon>
        <taxon>Bacillota</taxon>
        <taxon>Bacilli</taxon>
        <taxon>Bacillales</taxon>
        <taxon>Bacillaceae</taxon>
        <taxon>Cytobacillus</taxon>
    </lineage>
</organism>
<dbReference type="InterPro" id="IPR036264">
    <property type="entry name" value="Bact_exopeptidase_dim_dom"/>
</dbReference>
<dbReference type="PANTHER" id="PTHR30575">
    <property type="entry name" value="PEPTIDASE M20"/>
    <property type="match status" value="1"/>
</dbReference>
<proteinExistence type="predicted"/>
<dbReference type="InterPro" id="IPR052030">
    <property type="entry name" value="Peptidase_M20/M20A_hydrolases"/>
</dbReference>
<dbReference type="AlphaFoldDB" id="A0A6L3VA69"/>
<dbReference type="InterPro" id="IPR017439">
    <property type="entry name" value="Amidohydrolase"/>
</dbReference>
<dbReference type="NCBIfam" id="TIGR01891">
    <property type="entry name" value="amidohydrolases"/>
    <property type="match status" value="1"/>
</dbReference>
<comment type="caution">
    <text evidence="1">The sequence shown here is derived from an EMBL/GenBank/DDBJ whole genome shotgun (WGS) entry which is preliminary data.</text>
</comment>
<keyword evidence="1" id="KW-0378">Hydrolase</keyword>
<dbReference type="GO" id="GO:0016805">
    <property type="term" value="F:dipeptidase activity"/>
    <property type="evidence" value="ECO:0007669"/>
    <property type="project" value="TreeGrafter"/>
</dbReference>
<keyword evidence="2" id="KW-1185">Reference proteome</keyword>